<dbReference type="SMART" id="SM00382">
    <property type="entry name" value="AAA"/>
    <property type="match status" value="1"/>
</dbReference>
<dbReference type="PROSITE" id="PS00674">
    <property type="entry name" value="AAA"/>
    <property type="match status" value="1"/>
</dbReference>
<dbReference type="SUPFAM" id="SSF52540">
    <property type="entry name" value="P-loop containing nucleoside triphosphate hydrolases"/>
    <property type="match status" value="2"/>
</dbReference>
<comment type="similarity">
    <text evidence="1 5">Belongs to the AAA ATPase family.</text>
</comment>
<reference evidence="7" key="1">
    <citation type="submission" date="2020-11" db="EMBL/GenBank/DDBJ databases">
        <authorList>
            <person name="Tran Van P."/>
        </authorList>
    </citation>
    <scope>NUCLEOTIDE SEQUENCE</scope>
</reference>
<dbReference type="GO" id="GO:0016887">
    <property type="term" value="F:ATP hydrolysis activity"/>
    <property type="evidence" value="ECO:0007669"/>
    <property type="project" value="InterPro"/>
</dbReference>
<dbReference type="PANTHER" id="PTHR23069:SF0">
    <property type="entry name" value="TAT-BINDING HOMOLOG 7"/>
    <property type="match status" value="1"/>
</dbReference>
<dbReference type="AlphaFoldDB" id="A0A7R9CRZ2"/>
<evidence type="ECO:0000256" key="5">
    <source>
        <dbReference type="RuleBase" id="RU003651"/>
    </source>
</evidence>
<dbReference type="Pfam" id="PF17862">
    <property type="entry name" value="AAA_lid_3"/>
    <property type="match status" value="1"/>
</dbReference>
<dbReference type="Pfam" id="PF00004">
    <property type="entry name" value="AAA"/>
    <property type="match status" value="1"/>
</dbReference>
<proteinExistence type="inferred from homology"/>
<dbReference type="FunFam" id="3.40.50.300:FF:000061">
    <property type="entry name" value="ATPase family, AAA domain-containing 2"/>
    <property type="match status" value="1"/>
</dbReference>
<evidence type="ECO:0000259" key="6">
    <source>
        <dbReference type="SMART" id="SM00382"/>
    </source>
</evidence>
<keyword evidence="2 5" id="KW-0547">Nucleotide-binding</keyword>
<keyword evidence="3 5" id="KW-0067">ATP-binding</keyword>
<dbReference type="InterPro" id="IPR041569">
    <property type="entry name" value="AAA_lid_3"/>
</dbReference>
<dbReference type="InterPro" id="IPR045199">
    <property type="entry name" value="ATAD2-like"/>
</dbReference>
<dbReference type="GO" id="GO:0005524">
    <property type="term" value="F:ATP binding"/>
    <property type="evidence" value="ECO:0007669"/>
    <property type="project" value="UniProtKB-KW"/>
</dbReference>
<dbReference type="GO" id="GO:0045815">
    <property type="term" value="P:transcription initiation-coupled chromatin remodeling"/>
    <property type="evidence" value="ECO:0007669"/>
    <property type="project" value="TreeGrafter"/>
</dbReference>
<dbReference type="InterPro" id="IPR027417">
    <property type="entry name" value="P-loop_NTPase"/>
</dbReference>
<keyword evidence="4" id="KW-0103">Bromodomain</keyword>
<name>A0A7R9CRZ2_TIMCR</name>
<gene>
    <name evidence="7" type="ORF">TCEB3V08_LOCUS5713</name>
</gene>
<evidence type="ECO:0000256" key="1">
    <source>
        <dbReference type="ARBA" id="ARBA00006914"/>
    </source>
</evidence>
<dbReference type="GO" id="GO:0042393">
    <property type="term" value="F:histone binding"/>
    <property type="evidence" value="ECO:0007669"/>
    <property type="project" value="TreeGrafter"/>
</dbReference>
<evidence type="ECO:0000256" key="2">
    <source>
        <dbReference type="ARBA" id="ARBA00022741"/>
    </source>
</evidence>
<organism evidence="7">
    <name type="scientific">Timema cristinae</name>
    <name type="common">Walking stick</name>
    <dbReference type="NCBI Taxonomy" id="61476"/>
    <lineage>
        <taxon>Eukaryota</taxon>
        <taxon>Metazoa</taxon>
        <taxon>Ecdysozoa</taxon>
        <taxon>Arthropoda</taxon>
        <taxon>Hexapoda</taxon>
        <taxon>Insecta</taxon>
        <taxon>Pterygota</taxon>
        <taxon>Neoptera</taxon>
        <taxon>Polyneoptera</taxon>
        <taxon>Phasmatodea</taxon>
        <taxon>Timematodea</taxon>
        <taxon>Timematoidea</taxon>
        <taxon>Timematidae</taxon>
        <taxon>Timema</taxon>
    </lineage>
</organism>
<feature type="domain" description="AAA+ ATPase" evidence="6">
    <location>
        <begin position="47"/>
        <end position="188"/>
    </location>
</feature>
<evidence type="ECO:0000313" key="7">
    <source>
        <dbReference type="EMBL" id="CAD7400826.1"/>
    </source>
</evidence>
<dbReference type="PANTHER" id="PTHR23069">
    <property type="entry name" value="AAA DOMAIN-CONTAINING"/>
    <property type="match status" value="1"/>
</dbReference>
<dbReference type="InterPro" id="IPR003960">
    <property type="entry name" value="ATPase_AAA_CS"/>
</dbReference>
<dbReference type="Gene3D" id="3.40.50.300">
    <property type="entry name" value="P-loop containing nucleotide triphosphate hydrolases"/>
    <property type="match status" value="1"/>
</dbReference>
<dbReference type="GO" id="GO:0006334">
    <property type="term" value="P:nucleosome assembly"/>
    <property type="evidence" value="ECO:0007669"/>
    <property type="project" value="TreeGrafter"/>
</dbReference>
<evidence type="ECO:0000256" key="3">
    <source>
        <dbReference type="ARBA" id="ARBA00022840"/>
    </source>
</evidence>
<sequence length="552" mass="61750">MRTKEMKMGGVNFTHVGGLEEHIKCLKEVVMFPLIYRDVYERFHIKPPRGVLFHGPPGTGKTLIAGALANECCQGDRQVSFYSRKGADCLNKWVGESEKKLRALFEKAQQTRPSIIFFDEIDGLAPVRSSRQDQVHSSVVSTLLALMDGLDTKSEIIVIGATNRIDAIDPALRRPGRFDRELYFPLPGLKARQDILNVHVKAWRDKPNESFINKLACSTVGYCGSDLQALCGEAVMCGLRRQYPDIYSTEHMVKVNAKTLKVETTDFLRAKVNIIPAAHRTLVPQVKRLPYAVRPLLQNVLKNVIGRLQVYSPLQFLHPNSSCKYLRGLTHCPRLLLTGSPLQGHTSHLAPAILHYLEHLPVHLLDVTTLHDGSTHSTEEACIQKMREARHNLPGILYLPDITTWWDLVGEQTRVVFLTLVGNIDSSVPLFILATANCSHSDLAAPLQEMFSDSYGQVISMVNPTKLEREEFFRPVFFIIPLLYQHNTAKENKVIGVKEIFVEPSEANLSTSGPVQLPSLQVDCSGASISPCRHLSRGQTFMPSRSIEHIGL</sequence>
<dbReference type="InterPro" id="IPR003593">
    <property type="entry name" value="AAA+_ATPase"/>
</dbReference>
<dbReference type="GO" id="GO:0005634">
    <property type="term" value="C:nucleus"/>
    <property type="evidence" value="ECO:0007669"/>
    <property type="project" value="TreeGrafter"/>
</dbReference>
<dbReference type="GO" id="GO:0003682">
    <property type="term" value="F:chromatin binding"/>
    <property type="evidence" value="ECO:0007669"/>
    <property type="project" value="TreeGrafter"/>
</dbReference>
<evidence type="ECO:0000256" key="4">
    <source>
        <dbReference type="ARBA" id="ARBA00023117"/>
    </source>
</evidence>
<dbReference type="GO" id="GO:0006337">
    <property type="term" value="P:nucleosome disassembly"/>
    <property type="evidence" value="ECO:0007669"/>
    <property type="project" value="TreeGrafter"/>
</dbReference>
<dbReference type="Gene3D" id="1.10.8.60">
    <property type="match status" value="1"/>
</dbReference>
<protein>
    <recommendedName>
        <fullName evidence="6">AAA+ ATPase domain-containing protein</fullName>
    </recommendedName>
</protein>
<dbReference type="InterPro" id="IPR003959">
    <property type="entry name" value="ATPase_AAA_core"/>
</dbReference>
<accession>A0A7R9CRZ2</accession>
<dbReference type="EMBL" id="OC318159">
    <property type="protein sequence ID" value="CAD7400826.1"/>
    <property type="molecule type" value="Genomic_DNA"/>
</dbReference>